<dbReference type="Pfam" id="PF17973">
    <property type="entry name" value="bMG10"/>
    <property type="match status" value="1"/>
</dbReference>
<dbReference type="InterPro" id="IPR008930">
    <property type="entry name" value="Terpenoid_cyclase/PrenylTrfase"/>
</dbReference>
<evidence type="ECO:0000256" key="3">
    <source>
        <dbReference type="ARBA" id="ARBA00022737"/>
    </source>
</evidence>
<dbReference type="Pfam" id="PF01835">
    <property type="entry name" value="MG2"/>
    <property type="match status" value="1"/>
</dbReference>
<dbReference type="InterPro" id="IPR021868">
    <property type="entry name" value="Alpha_2_Macroglob_MG3"/>
</dbReference>
<dbReference type="PANTHER" id="PTHR40094">
    <property type="entry name" value="ALPHA-2-MACROGLOBULIN HOMOLOG"/>
    <property type="match status" value="1"/>
</dbReference>
<dbReference type="SMART" id="SM00223">
    <property type="entry name" value="APPLE"/>
    <property type="match status" value="1"/>
</dbReference>
<dbReference type="Gene3D" id="2.60.40.1930">
    <property type="match status" value="1"/>
</dbReference>
<dbReference type="Pfam" id="PF21142">
    <property type="entry name" value="A2M_bMG2"/>
    <property type="match status" value="1"/>
</dbReference>
<dbReference type="InterPro" id="IPR041203">
    <property type="entry name" value="Bact_A2M_MG5"/>
</dbReference>
<dbReference type="Gene3D" id="1.50.10.20">
    <property type="match status" value="1"/>
</dbReference>
<dbReference type="EMBL" id="JAOWKY010000001">
    <property type="protein sequence ID" value="MCV2867506.1"/>
    <property type="molecule type" value="Genomic_DNA"/>
</dbReference>
<keyword evidence="4" id="KW-1015">Disulfide bond</keyword>
<protein>
    <submittedName>
        <fullName evidence="7">Alpha-2-macroglobulin family protein</fullName>
    </submittedName>
</protein>
<keyword evidence="2 5" id="KW-0732">Signal</keyword>
<dbReference type="InterPro" id="IPR049120">
    <property type="entry name" value="A2M_bMG2"/>
</dbReference>
<evidence type="ECO:0000259" key="6">
    <source>
        <dbReference type="PROSITE" id="PS50948"/>
    </source>
</evidence>
<reference evidence="7 8" key="1">
    <citation type="submission" date="2022-10" db="EMBL/GenBank/DDBJ databases">
        <title>Defluviimonas sp. nov., isolated from ocean surface water.</title>
        <authorList>
            <person name="He W."/>
            <person name="Wang L."/>
            <person name="Zhang D.-F."/>
        </authorList>
    </citation>
    <scope>NUCLEOTIDE SEQUENCE [LARGE SCALE GENOMIC DNA]</scope>
    <source>
        <strain evidence="7 8">WL0002</strain>
    </source>
</reference>
<evidence type="ECO:0000313" key="8">
    <source>
        <dbReference type="Proteomes" id="UP001652542"/>
    </source>
</evidence>
<dbReference type="CDD" id="cd01100">
    <property type="entry name" value="APPLE_Factor_XI_like"/>
    <property type="match status" value="1"/>
</dbReference>
<comment type="caution">
    <text evidence="7">The sequence shown here is derived from an EMBL/GenBank/DDBJ whole genome shotgun (WGS) entry which is preliminary data.</text>
</comment>
<dbReference type="InterPro" id="IPR003609">
    <property type="entry name" value="Pan_app"/>
</dbReference>
<dbReference type="Pfam" id="PF07703">
    <property type="entry name" value="A2M_BRD"/>
    <property type="match status" value="1"/>
</dbReference>
<dbReference type="PROSITE" id="PS50948">
    <property type="entry name" value="PAN"/>
    <property type="match status" value="1"/>
</dbReference>
<feature type="domain" description="Apple" evidence="6">
    <location>
        <begin position="27"/>
        <end position="105"/>
    </location>
</feature>
<dbReference type="PIRSF" id="PIRSF038980">
    <property type="entry name" value="A2M_bac"/>
    <property type="match status" value="1"/>
</dbReference>
<dbReference type="SMART" id="SM01360">
    <property type="entry name" value="A2M"/>
    <property type="match status" value="1"/>
</dbReference>
<dbReference type="InterPro" id="IPR011625">
    <property type="entry name" value="A2M_N_BRD"/>
</dbReference>
<dbReference type="SMART" id="SM01419">
    <property type="entry name" value="Thiol-ester_cl"/>
    <property type="match status" value="1"/>
</dbReference>
<dbReference type="InterPro" id="IPR001599">
    <property type="entry name" value="Macroglobln_a2"/>
</dbReference>
<dbReference type="Gene3D" id="3.50.4.10">
    <property type="entry name" value="Hepatocyte Growth Factor"/>
    <property type="match status" value="1"/>
</dbReference>
<dbReference type="InterPro" id="IPR002890">
    <property type="entry name" value="MG2"/>
</dbReference>
<name>A0ABT2Z8T6_9RHOB</name>
<gene>
    <name evidence="7" type="ORF">OEW28_02560</name>
</gene>
<dbReference type="InterPro" id="IPR041462">
    <property type="entry name" value="Bact_A2M_MG6"/>
</dbReference>
<dbReference type="CDD" id="cd02891">
    <property type="entry name" value="A2M_like"/>
    <property type="match status" value="1"/>
</dbReference>
<organism evidence="7 8">
    <name type="scientific">Albidovulum marisflavi</name>
    <dbReference type="NCBI Taxonomy" id="2984159"/>
    <lineage>
        <taxon>Bacteria</taxon>
        <taxon>Pseudomonadati</taxon>
        <taxon>Pseudomonadota</taxon>
        <taxon>Alphaproteobacteria</taxon>
        <taxon>Rhodobacterales</taxon>
        <taxon>Paracoccaceae</taxon>
        <taxon>Albidovulum</taxon>
    </lineage>
</organism>
<evidence type="ECO:0000256" key="4">
    <source>
        <dbReference type="ARBA" id="ARBA00023157"/>
    </source>
</evidence>
<dbReference type="Pfam" id="PF17972">
    <property type="entry name" value="bMG5"/>
    <property type="match status" value="1"/>
</dbReference>
<keyword evidence="8" id="KW-1185">Reference proteome</keyword>
<dbReference type="Pfam" id="PF17962">
    <property type="entry name" value="bMG6"/>
    <property type="match status" value="1"/>
</dbReference>
<dbReference type="RefSeq" id="WP_263733152.1">
    <property type="nucleotide sequence ID" value="NZ_JAOWKY010000001.1"/>
</dbReference>
<feature type="signal peptide" evidence="5">
    <location>
        <begin position="1"/>
        <end position="21"/>
    </location>
</feature>
<dbReference type="InterPro" id="IPR000177">
    <property type="entry name" value="Apple"/>
</dbReference>
<dbReference type="Pfam" id="PF00207">
    <property type="entry name" value="A2M"/>
    <property type="match status" value="1"/>
</dbReference>
<dbReference type="SMART" id="SM01359">
    <property type="entry name" value="A2M_N_2"/>
    <property type="match status" value="1"/>
</dbReference>
<dbReference type="InterPro" id="IPR041246">
    <property type="entry name" value="Bact_MG10"/>
</dbReference>
<evidence type="ECO:0000313" key="7">
    <source>
        <dbReference type="EMBL" id="MCV2867506.1"/>
    </source>
</evidence>
<proteinExistence type="inferred from homology"/>
<accession>A0ABT2Z8T6</accession>
<dbReference type="Pfam" id="PF11974">
    <property type="entry name" value="bMG3"/>
    <property type="match status" value="1"/>
</dbReference>
<dbReference type="InterPro" id="IPR026284">
    <property type="entry name" value="A2MG_proteobact"/>
</dbReference>
<evidence type="ECO:0000256" key="1">
    <source>
        <dbReference type="ARBA" id="ARBA00010556"/>
    </source>
</evidence>
<dbReference type="SUPFAM" id="SSF48239">
    <property type="entry name" value="Terpenoid cyclases/Protein prenyltransferases"/>
    <property type="match status" value="1"/>
</dbReference>
<evidence type="ECO:0000256" key="2">
    <source>
        <dbReference type="ARBA" id="ARBA00022729"/>
    </source>
</evidence>
<sequence>MRLAGLIFISALSLSGASAQAQDRDLVPERRLVMTADTDFFGSDLDALFDTTIESCSSACLATAECRAMTFNARSRACFLKTDVTEEQPYDRAMSGRVLTADPQVIARASRRADELALLRDEDLDAAFALAAGLARMHVTGGRSSDEILAAVEQARRGGDVAGAMRLQGAALNLTDAAADWTEYAELLLAYADTGDVDRMQIAQRALSAAVNAYLRSDSAAVQTSALFTLARAFEAAGRGRDMIPALRLAQGIQPRDEAAALLGVAVGKYGFRIEEHTVDSDSAVARICATFAGALDVAGVDYAPFVALTDPRLAVESDANRICISGLEHGRRYAVTFRAGLPAADGEKLAKDVTIQAYVRDRQPAVRFPGRAYILPRAAESGIPVETVNAPHLSLSLWSVSDRNLVAAFREDFVGRPLDRWTAEYFTSQYAARVWSGEADTAPSETNRDVTTRLPLDQVLRDLGPGIYALQAAVAGADPDRIAAATQWFVISDIGFTTMQGADGLHVFARSLNDASAKAGATVTLVSRANAVLAIAETDAEGYAGFAAALVSGSGGQAPALVTVESGEDFSYLSLTEPEFDLSDRGVAGRPAAPAVDVFMATDRGAYRAGEVVNATILARDAEVAAIEGLPLTVRLVRPDGVEYARTVAPDAGAGGRAVSFDLAETAARGTWRMEARAEETGPVLASQSFLVEDFLPERIAFDLSMAEGPQSLGARAEIGIDARYLFGAPGADLPIEGDFRIRSVAELADYPGFRFGRHDSEFPIYYDYLPDPGATDAMGRASVKFRLPELGPEAARPLSVRYGIRLTEGSGRPVERSIERLVLPDSPVIGIKPAFKDGVSPQGTPAEFQLIAVGSDGAPAAMKVRWRLNRLERRYQWYSLYGQWNWDVSTVRTRADEGTAEIGGDPVRIEGRVDWGEYELVVEAADGGSSVSSLAFYAGWYVPADAASTPDTLELALDQREYRTGDTAHVRIVPRAAGVALISVVSNRLIAMKAVPVAEGENTVDLPVTDDWGAGAYVTASVLRPMDVAAGRTPARALGLSYAPVDPGPRRLATTIEVAPEADPRGPLPVAVRVEGIAPGETAQVTIAAVDAGILNLTGYGAPDPEGHYFGQQRLGMAIRDVYGRLIDGQSGAMGQVRSGGDAGTVRLQAPPPTEELVAYFSGPLTVGPDGYARTQFALPSFNGTVRVMAVAWSRSAVGQAQQEVLVRDPVVVTASLPRFLAPGDESALRLEIVHATGPAGRVGLDVSAQGLGLGTAPSGLDLAERGKAALSVPITAPAEETDATIRVALTTPDGRQLVKSLTVPVRANDPEALRQHQFALAPGATFTLDDDVFSDFLPGTGRATLALGPMARFNAPGLLASLDRYPYGCTEQVTSKAMPLLYFEQMATAMDSAGDPAGIRQRVQEAIGQVLVNQAPGGAFGLWSPEAGDLWLDAFVTDFLSRARSQGHEVPDAAFRNALDNLRNQLNYAPEFDEGGGPYAYAMMVLAREGAAATGDLRYYADVRAAAFDTPIAAAQLGAALALYGDQRRADAMFRQAAEILSRNQTLAGTGQEAQIWRSDYGTGLRDAAAVLALAAEAGSQAVPQEAIGQSVAAHLSSQRLSTQEATWALLAAHALAASDTGARFAVNGAPLTGPLVRMAADTPDNGPAQIIANAGTAEATLTLSVFGVPAAPEPAGGNGYAITRSWYDLDGKPADTSSVAQGTRLVTVIEVTPLGGGEARLMVDDPLPAGFEIDNPNLIRGGDIAALDWLEPIESPRTVEFRQDRFLAAVDWTSSRPFRLAYIVRAVSPGNYRLPAATVEDMYRPDFRARSDEGRVIVSD</sequence>
<evidence type="ECO:0000256" key="5">
    <source>
        <dbReference type="SAM" id="SignalP"/>
    </source>
</evidence>
<dbReference type="Proteomes" id="UP001652542">
    <property type="component" value="Unassembled WGS sequence"/>
</dbReference>
<feature type="chain" id="PRO_5045485051" evidence="5">
    <location>
        <begin position="22"/>
        <end position="1824"/>
    </location>
</feature>
<keyword evidence="3" id="KW-0677">Repeat</keyword>
<comment type="similarity">
    <text evidence="1">Belongs to the protease inhibitor I39 (alpha-2-macroglobulin) family. Bacterial alpha-2-macroglobulin subfamily.</text>
</comment>
<dbReference type="PANTHER" id="PTHR40094:SF1">
    <property type="entry name" value="UBIQUITIN DOMAIN-CONTAINING PROTEIN"/>
    <property type="match status" value="1"/>
</dbReference>
<dbReference type="Pfam" id="PF00024">
    <property type="entry name" value="PAN_1"/>
    <property type="match status" value="1"/>
</dbReference>
<dbReference type="InterPro" id="IPR047565">
    <property type="entry name" value="Alpha-macroglob_thiol-ester_cl"/>
</dbReference>
<dbReference type="InterPro" id="IPR051802">
    <property type="entry name" value="YfhM-like"/>
</dbReference>